<proteinExistence type="predicted"/>
<feature type="signal peptide" evidence="9">
    <location>
        <begin position="1"/>
        <end position="21"/>
    </location>
</feature>
<keyword evidence="12" id="KW-1185">Reference proteome</keyword>
<keyword evidence="2 7" id="KW-0728">SH3 domain</keyword>
<feature type="region of interest" description="Disordered" evidence="8">
    <location>
        <begin position="993"/>
        <end position="1149"/>
    </location>
</feature>
<feature type="region of interest" description="Disordered" evidence="8">
    <location>
        <begin position="1396"/>
        <end position="1428"/>
    </location>
</feature>
<evidence type="ECO:0000256" key="1">
    <source>
        <dbReference type="ARBA" id="ARBA00004389"/>
    </source>
</evidence>
<keyword evidence="6" id="KW-0325">Glycoprotein</keyword>
<evidence type="ECO:0000256" key="2">
    <source>
        <dbReference type="ARBA" id="ARBA00022443"/>
    </source>
</evidence>
<dbReference type="SMART" id="SM00326">
    <property type="entry name" value="SH3"/>
    <property type="match status" value="1"/>
</dbReference>
<feature type="chain" id="PRO_5040355558" description="SH3 domain-containing protein" evidence="9">
    <location>
        <begin position="22"/>
        <end position="1630"/>
    </location>
</feature>
<dbReference type="PANTHER" id="PTHR23158">
    <property type="entry name" value="MELANOMA INHIBITORY ACTIVITY-RELATED"/>
    <property type="match status" value="1"/>
</dbReference>
<dbReference type="PANTHER" id="PTHR23158:SF33">
    <property type="entry name" value="TRANSPORT AND GOLGI ORGANIZATION PROTEIN 1"/>
    <property type="match status" value="1"/>
</dbReference>
<feature type="compositionally biased region" description="Basic and acidic residues" evidence="8">
    <location>
        <begin position="1594"/>
        <end position="1615"/>
    </location>
</feature>
<feature type="compositionally biased region" description="Polar residues" evidence="8">
    <location>
        <begin position="1259"/>
        <end position="1276"/>
    </location>
</feature>
<dbReference type="Gene3D" id="2.30.30.40">
    <property type="entry name" value="SH3 Domains"/>
    <property type="match status" value="1"/>
</dbReference>
<dbReference type="EMBL" id="JANIIK010000035">
    <property type="protein sequence ID" value="KAJ3613371.1"/>
    <property type="molecule type" value="Genomic_DNA"/>
</dbReference>
<feature type="compositionally biased region" description="Basic and acidic residues" evidence="8">
    <location>
        <begin position="1078"/>
        <end position="1114"/>
    </location>
</feature>
<evidence type="ECO:0000259" key="10">
    <source>
        <dbReference type="PROSITE" id="PS50002"/>
    </source>
</evidence>
<feature type="compositionally biased region" description="Basic and acidic residues" evidence="8">
    <location>
        <begin position="283"/>
        <end position="298"/>
    </location>
</feature>
<feature type="region of interest" description="Disordered" evidence="8">
    <location>
        <begin position="1233"/>
        <end position="1281"/>
    </location>
</feature>
<evidence type="ECO:0000256" key="9">
    <source>
        <dbReference type="SAM" id="SignalP"/>
    </source>
</evidence>
<dbReference type="GO" id="GO:0005789">
    <property type="term" value="C:endoplasmic reticulum membrane"/>
    <property type="evidence" value="ECO:0007669"/>
    <property type="project" value="UniProtKB-SubCell"/>
</dbReference>
<evidence type="ECO:0000313" key="12">
    <source>
        <dbReference type="Proteomes" id="UP001148018"/>
    </source>
</evidence>
<feature type="compositionally biased region" description="Acidic residues" evidence="8">
    <location>
        <begin position="994"/>
        <end position="1004"/>
    </location>
</feature>
<protein>
    <recommendedName>
        <fullName evidence="10">SH3 domain-containing protein</fullName>
    </recommendedName>
</protein>
<reference evidence="11" key="1">
    <citation type="submission" date="2022-07" db="EMBL/GenBank/DDBJ databases">
        <title>Chromosome-level genome of Muraenolepis orangiensis.</title>
        <authorList>
            <person name="Kim J."/>
        </authorList>
    </citation>
    <scope>NUCLEOTIDE SEQUENCE</scope>
    <source>
        <strain evidence="11">KU_S4_2022</strain>
        <tissue evidence="11">Muscle</tissue>
    </source>
</reference>
<evidence type="ECO:0000313" key="11">
    <source>
        <dbReference type="EMBL" id="KAJ3613371.1"/>
    </source>
</evidence>
<dbReference type="SUPFAM" id="SSF50044">
    <property type="entry name" value="SH3-domain"/>
    <property type="match status" value="1"/>
</dbReference>
<evidence type="ECO:0000256" key="8">
    <source>
        <dbReference type="SAM" id="MobiDB-lite"/>
    </source>
</evidence>
<feature type="compositionally biased region" description="Acidic residues" evidence="8">
    <location>
        <begin position="383"/>
        <end position="394"/>
    </location>
</feature>
<feature type="compositionally biased region" description="Basic and acidic residues" evidence="8">
    <location>
        <begin position="786"/>
        <end position="806"/>
    </location>
</feature>
<feature type="compositionally biased region" description="Polar residues" evidence="8">
    <location>
        <begin position="442"/>
        <end position="453"/>
    </location>
</feature>
<comment type="caution">
    <text evidence="11">The sequence shown here is derived from an EMBL/GenBank/DDBJ whole genome shotgun (WGS) entry which is preliminary data.</text>
</comment>
<dbReference type="InterPro" id="IPR001452">
    <property type="entry name" value="SH3_domain"/>
</dbReference>
<evidence type="ECO:0000256" key="5">
    <source>
        <dbReference type="ARBA" id="ARBA00023054"/>
    </source>
</evidence>
<dbReference type="Proteomes" id="UP001148018">
    <property type="component" value="Unassembled WGS sequence"/>
</dbReference>
<feature type="compositionally biased region" description="Polar residues" evidence="8">
    <location>
        <begin position="1127"/>
        <end position="1143"/>
    </location>
</feature>
<feature type="region of interest" description="Disordered" evidence="8">
    <location>
        <begin position="496"/>
        <end position="621"/>
    </location>
</feature>
<feature type="compositionally biased region" description="Polar residues" evidence="8">
    <location>
        <begin position="751"/>
        <end position="760"/>
    </location>
</feature>
<feature type="compositionally biased region" description="Acidic residues" evidence="8">
    <location>
        <begin position="130"/>
        <end position="143"/>
    </location>
</feature>
<name>A0A9Q0ETY3_9TELE</name>
<feature type="compositionally biased region" description="Basic and acidic residues" evidence="8">
    <location>
        <begin position="680"/>
        <end position="691"/>
    </location>
</feature>
<feature type="region of interest" description="Disordered" evidence="8">
    <location>
        <begin position="373"/>
        <end position="400"/>
    </location>
</feature>
<keyword evidence="3 9" id="KW-0732">Signal</keyword>
<sequence>MSVSLYCSMVVLLVSPYPSWSLMSDHKLCGDPECETLMSRVQATRTYHGKDCRFLSFTRGETILVYHKLTGRREDLWAGSIDKRFGYFPHAAVKEEQVYATAEKVVETQKFDFFCLDENGYPIDSSHLETDEDDGNVDEDDDQGNQNSETRHGDTDTNMKEGGSHDTVQDLSQSNHQGGLFEGNGHTEHSATTLENMDAGDGSRGEQGPNEKGGSPSSSSSSWFGSTVTGLLGTPRGSEHAQIDNTAEEDEVAKAEGADNSLTSSVTQWLGFNGQGDMGETTLGHEKEDEERTEKGETDGILTSAVNSWLSYGNGRTEDAEKSVEAEIELVEGEGIFRSRKMALDLESHQLQEDELAVPGTFDWLGDTFSSTIGFGPTRQDSGLEETTDEEEEEVKPSQSHSWYDVGIGDVLGFGYGAGNTDSTVESGLKEKGDDIEKHTELQNMETSPSQNEQDMKEHTNLHNMESYLSPPPQHNDKAIITDNTVETKTDMLAAGVNSGDDSVSSVSNTRAIPLERGESKMETELRDTGSLSGDSDHVLDDTGSLSGDSDHVLDDTGSLSGDSDHVLDDTGSLNGDSDHVLDDTGSLSGDSDHVLDDTGSLSGDSDHVLDNTGSLSGDSDHVLDNSSMLIADNESEVSHLDEVITLKTELEKDPSDRFLSELDNVLSLDEEGDDDNEEADTKEADEKDYPDLSQYSLRTIENNEGSVEAVFDGNADTHEEGNTESGTLNPGIEQTKTPGHQILAPKQFQDKMQQSQGDNTYEGAAKEMPQATDHGLNTLEAEELGSSHRETLSDRVAKTTEETKMNKKTYVNSAGTQEEQAVQTNAAHDQPSSQEAGGAQHMQRYSDDNKSSFPSPDIHTPGIADQYTNIDTIDQSSGPPPMSGSSEHSGNDADSQNVVTPKILAETDDEHPITEFQTADESVVFEKESFKSSTVGNTISDSFFKENSPFFNMANIKEETQVESLRKEEGNEKLKVEEETEVVVKLQIGDNIENIDEGEDDENLGGNPAMENPSSVIRDNESRVPAKEGMNQDQVTPNEPHSEGGSEYSMVTVKATNAGAGEAIGNEESPKALDVQSEVKRGYVEKDNHVEGNEEGREDSDTLRDEQEKEEHPQLTGSESEESKRSFNSSISEHIRTQSKSQLHPDDKVHGLFVSQTEIVKEEEDNVHTTSPGGLFDDIVINPKDIYEQKLDLDLDTPAENNYLNNVVPGPTKEFEPEDNDQLSSGVATFLEPSTGEMTNSDQQPDITDQGTIGKEGTTLNSENYDGSTIEPSDSTNRDDSKISAVFLEQDVFIKSMEPTPTVENEDAVKPERGGGAFGMFTNAFTYFSRIPSDERQDLKPNPDSSNTEKMSQPEGSLNVEQVTHVIEDTTPGNRVVPDTPASFYTLQVQHQETSVPLPSAHYQSQPDSESCSPNPTSEVPIKAGTATSPKRHKALCARFSVEETALLTELFGLHKLQWLDFILSNPESLGEDMDNDLSILLDMESLLHYHVDKLAQRQDKTQTTRELSGLKKLSVLLARVKDILNTGKSDVNTDHEDDTSTSGLSRAKGQQTAVKGEPRRKEASSESESEKTSTSPGNRPAQIGEQCYATFKNDRLEKDLPAKKCHDPMEINRLKTSSGYGYEGRQSE</sequence>
<feature type="region of interest" description="Disordered" evidence="8">
    <location>
        <begin position="1529"/>
        <end position="1630"/>
    </location>
</feature>
<feature type="compositionally biased region" description="Acidic residues" evidence="8">
    <location>
        <begin position="669"/>
        <end position="679"/>
    </location>
</feature>
<gene>
    <name evidence="11" type="ORF">NHX12_019621</name>
</gene>
<feature type="compositionally biased region" description="Polar residues" evidence="8">
    <location>
        <begin position="260"/>
        <end position="270"/>
    </location>
</feature>
<feature type="region of interest" description="Disordered" evidence="8">
    <location>
        <begin position="665"/>
        <end position="918"/>
    </location>
</feature>
<feature type="compositionally biased region" description="Polar residues" evidence="8">
    <location>
        <begin position="1344"/>
        <end position="1359"/>
    </location>
</feature>
<evidence type="ECO:0000256" key="6">
    <source>
        <dbReference type="ARBA" id="ARBA00023180"/>
    </source>
</evidence>
<dbReference type="OrthoDB" id="3548878at2759"/>
<comment type="subcellular location">
    <subcellularLocation>
        <location evidence="1">Endoplasmic reticulum membrane</location>
        <topology evidence="1">Single-pass membrane protein</topology>
    </subcellularLocation>
</comment>
<feature type="compositionally biased region" description="Polar residues" evidence="8">
    <location>
        <begin position="1542"/>
        <end position="1555"/>
    </location>
</feature>
<evidence type="ECO:0000256" key="7">
    <source>
        <dbReference type="PROSITE-ProRule" id="PRU00192"/>
    </source>
</evidence>
<feature type="compositionally biased region" description="Polar residues" evidence="8">
    <location>
        <begin position="1237"/>
        <end position="1252"/>
    </location>
</feature>
<dbReference type="Pfam" id="PF07653">
    <property type="entry name" value="SH3_2"/>
    <property type="match status" value="1"/>
</dbReference>
<feature type="compositionally biased region" description="Polar residues" evidence="8">
    <location>
        <begin position="1396"/>
        <end position="1419"/>
    </location>
</feature>
<feature type="compositionally biased region" description="Polar residues" evidence="8">
    <location>
        <begin position="811"/>
        <end position="836"/>
    </location>
</feature>
<feature type="compositionally biased region" description="Polar residues" evidence="8">
    <location>
        <begin position="694"/>
        <end position="706"/>
    </location>
</feature>
<organism evidence="11 12">
    <name type="scientific">Muraenolepis orangiensis</name>
    <name type="common">Patagonian moray cod</name>
    <dbReference type="NCBI Taxonomy" id="630683"/>
    <lineage>
        <taxon>Eukaryota</taxon>
        <taxon>Metazoa</taxon>
        <taxon>Chordata</taxon>
        <taxon>Craniata</taxon>
        <taxon>Vertebrata</taxon>
        <taxon>Euteleostomi</taxon>
        <taxon>Actinopterygii</taxon>
        <taxon>Neopterygii</taxon>
        <taxon>Teleostei</taxon>
        <taxon>Neoteleostei</taxon>
        <taxon>Acanthomorphata</taxon>
        <taxon>Zeiogadaria</taxon>
        <taxon>Gadariae</taxon>
        <taxon>Gadiformes</taxon>
        <taxon>Muraenolepidoidei</taxon>
        <taxon>Muraenolepididae</taxon>
        <taxon>Muraenolepis</taxon>
    </lineage>
</organism>
<feature type="region of interest" description="Disordered" evidence="8">
    <location>
        <begin position="440"/>
        <end position="478"/>
    </location>
</feature>
<dbReference type="PROSITE" id="PS50002">
    <property type="entry name" value="SH3"/>
    <property type="match status" value="1"/>
</dbReference>
<feature type="compositionally biased region" description="Low complexity" evidence="8">
    <location>
        <begin position="496"/>
        <end position="509"/>
    </location>
</feature>
<feature type="compositionally biased region" description="Polar residues" evidence="8">
    <location>
        <begin position="867"/>
        <end position="876"/>
    </location>
</feature>
<evidence type="ECO:0000256" key="4">
    <source>
        <dbReference type="ARBA" id="ARBA00022824"/>
    </source>
</evidence>
<feature type="region of interest" description="Disordered" evidence="8">
    <location>
        <begin position="124"/>
        <end position="302"/>
    </location>
</feature>
<feature type="domain" description="SH3" evidence="10">
    <location>
        <begin position="36"/>
        <end position="98"/>
    </location>
</feature>
<feature type="compositionally biased region" description="Low complexity" evidence="8">
    <location>
        <begin position="213"/>
        <end position="226"/>
    </location>
</feature>
<keyword evidence="4" id="KW-0256">Endoplasmic reticulum</keyword>
<keyword evidence="5" id="KW-0175">Coiled coil</keyword>
<feature type="region of interest" description="Disordered" evidence="8">
    <location>
        <begin position="1333"/>
        <end position="1359"/>
    </location>
</feature>
<feature type="compositionally biased region" description="Basic and acidic residues" evidence="8">
    <location>
        <begin position="1558"/>
        <end position="1573"/>
    </location>
</feature>
<accession>A0A9Q0ETY3</accession>
<dbReference type="InterPro" id="IPR036028">
    <property type="entry name" value="SH3-like_dom_sf"/>
</dbReference>
<evidence type="ECO:0000256" key="3">
    <source>
        <dbReference type="ARBA" id="ARBA00022729"/>
    </source>
</evidence>
<feature type="compositionally biased region" description="Basic and acidic residues" evidence="8">
    <location>
        <begin position="1333"/>
        <end position="1342"/>
    </location>
</feature>
<feature type="compositionally biased region" description="Basic and acidic residues" evidence="8">
    <location>
        <begin position="149"/>
        <end position="168"/>
    </location>
</feature>
<feature type="compositionally biased region" description="Polar residues" evidence="8">
    <location>
        <begin position="724"/>
        <end position="739"/>
    </location>
</feature>
<feature type="compositionally biased region" description="Basic and acidic residues" evidence="8">
    <location>
        <begin position="514"/>
        <end position="528"/>
    </location>
</feature>
<dbReference type="InterPro" id="IPR051500">
    <property type="entry name" value="cTAGE_MIA/OTOR"/>
</dbReference>